<feature type="transmembrane region" description="Helical" evidence="7">
    <location>
        <begin position="45"/>
        <end position="65"/>
    </location>
</feature>
<keyword evidence="6 7" id="KW-0472">Membrane</keyword>
<evidence type="ECO:0000256" key="2">
    <source>
        <dbReference type="ARBA" id="ARBA00022448"/>
    </source>
</evidence>
<dbReference type="InterPro" id="IPR001204">
    <property type="entry name" value="Phos_transporter"/>
</dbReference>
<dbReference type="GO" id="GO:0005315">
    <property type="term" value="F:phosphate transmembrane transporter activity"/>
    <property type="evidence" value="ECO:0007669"/>
    <property type="project" value="InterPro"/>
</dbReference>
<feature type="transmembrane region" description="Helical" evidence="7">
    <location>
        <begin position="146"/>
        <end position="174"/>
    </location>
</feature>
<evidence type="ECO:0000256" key="3">
    <source>
        <dbReference type="ARBA" id="ARBA00022592"/>
    </source>
</evidence>
<keyword evidence="4 7" id="KW-0812">Transmembrane</keyword>
<organism evidence="10 11">
    <name type="scientific">Meristemomyces frigidus</name>
    <dbReference type="NCBI Taxonomy" id="1508187"/>
    <lineage>
        <taxon>Eukaryota</taxon>
        <taxon>Fungi</taxon>
        <taxon>Dikarya</taxon>
        <taxon>Ascomycota</taxon>
        <taxon>Pezizomycotina</taxon>
        <taxon>Dothideomycetes</taxon>
        <taxon>Dothideomycetidae</taxon>
        <taxon>Mycosphaerellales</taxon>
        <taxon>Teratosphaeriaceae</taxon>
        <taxon>Meristemomyces</taxon>
    </lineage>
</organism>
<dbReference type="Pfam" id="PF00043">
    <property type="entry name" value="GST_C"/>
    <property type="match status" value="1"/>
</dbReference>
<dbReference type="Gene3D" id="3.40.30.10">
    <property type="entry name" value="Glutaredoxin"/>
    <property type="match status" value="1"/>
</dbReference>
<gene>
    <name evidence="10" type="ORF">LTR62_003855</name>
</gene>
<evidence type="ECO:0000313" key="11">
    <source>
        <dbReference type="Proteomes" id="UP001310890"/>
    </source>
</evidence>
<comment type="caution">
    <text evidence="10">The sequence shown here is derived from an EMBL/GenBank/DDBJ whole genome shotgun (WGS) entry which is preliminary data.</text>
</comment>
<keyword evidence="3 7" id="KW-0592">Phosphate transport</keyword>
<dbReference type="Gene3D" id="1.20.1050.10">
    <property type="match status" value="1"/>
</dbReference>
<evidence type="ECO:0000256" key="5">
    <source>
        <dbReference type="ARBA" id="ARBA00022989"/>
    </source>
</evidence>
<dbReference type="EMBL" id="JAVRRL010000028">
    <property type="protein sequence ID" value="KAK5112757.1"/>
    <property type="molecule type" value="Genomic_DNA"/>
</dbReference>
<comment type="subcellular location">
    <subcellularLocation>
        <location evidence="1 7">Membrane</location>
        <topology evidence="1 7">Multi-pass membrane protein</topology>
    </subcellularLocation>
</comment>
<feature type="domain" description="GST C-terminal" evidence="9">
    <location>
        <begin position="673"/>
        <end position="818"/>
    </location>
</feature>
<dbReference type="InterPro" id="IPR004046">
    <property type="entry name" value="GST_C"/>
</dbReference>
<evidence type="ECO:0000313" key="10">
    <source>
        <dbReference type="EMBL" id="KAK5112757.1"/>
    </source>
</evidence>
<evidence type="ECO:0000259" key="9">
    <source>
        <dbReference type="PROSITE" id="PS50405"/>
    </source>
</evidence>
<dbReference type="InterPro" id="IPR036282">
    <property type="entry name" value="Glutathione-S-Trfase_C_sf"/>
</dbReference>
<feature type="transmembrane region" description="Helical" evidence="7">
    <location>
        <begin position="221"/>
        <end position="242"/>
    </location>
</feature>
<feature type="transmembrane region" description="Helical" evidence="7">
    <location>
        <begin position="6"/>
        <end position="24"/>
    </location>
</feature>
<feature type="domain" description="GST N-terminal" evidence="8">
    <location>
        <begin position="579"/>
        <end position="667"/>
    </location>
</feature>
<dbReference type="AlphaFoldDB" id="A0AAN7THY9"/>
<feature type="transmembrane region" description="Helical" evidence="7">
    <location>
        <begin position="486"/>
        <end position="505"/>
    </location>
</feature>
<dbReference type="InterPro" id="IPR040079">
    <property type="entry name" value="Glutathione_S-Trfase"/>
</dbReference>
<dbReference type="InterPro" id="IPR036249">
    <property type="entry name" value="Thioredoxin-like_sf"/>
</dbReference>
<evidence type="ECO:0000256" key="6">
    <source>
        <dbReference type="ARBA" id="ARBA00023136"/>
    </source>
</evidence>
<feature type="transmembrane region" description="Helical" evidence="7">
    <location>
        <begin position="525"/>
        <end position="557"/>
    </location>
</feature>
<dbReference type="PROSITE" id="PS50404">
    <property type="entry name" value="GST_NTER"/>
    <property type="match status" value="1"/>
</dbReference>
<comment type="similarity">
    <text evidence="7">Belongs to the inorganic phosphate transporter (PiT) (TC 2.A.20) family.</text>
</comment>
<protein>
    <recommendedName>
        <fullName evidence="7">Phosphate transporter</fullName>
    </recommendedName>
</protein>
<evidence type="ECO:0000256" key="4">
    <source>
        <dbReference type="ARBA" id="ARBA00022692"/>
    </source>
</evidence>
<dbReference type="GO" id="GO:0035435">
    <property type="term" value="P:phosphate ion transmembrane transport"/>
    <property type="evidence" value="ECO:0007669"/>
    <property type="project" value="TreeGrafter"/>
</dbReference>
<dbReference type="SFLD" id="SFLDG00358">
    <property type="entry name" value="Main_(cytGST)"/>
    <property type="match status" value="1"/>
</dbReference>
<feature type="transmembrane region" description="Helical" evidence="7">
    <location>
        <begin position="186"/>
        <end position="206"/>
    </location>
</feature>
<dbReference type="InterPro" id="IPR004045">
    <property type="entry name" value="Glutathione_S-Trfase_N"/>
</dbReference>
<dbReference type="PROSITE" id="PS50405">
    <property type="entry name" value="GST_CTER"/>
    <property type="match status" value="1"/>
</dbReference>
<dbReference type="SUPFAM" id="SSF47616">
    <property type="entry name" value="GST C-terminal domain-like"/>
    <property type="match status" value="1"/>
</dbReference>
<dbReference type="SUPFAM" id="SSF52833">
    <property type="entry name" value="Thioredoxin-like"/>
    <property type="match status" value="1"/>
</dbReference>
<keyword evidence="5 7" id="KW-1133">Transmembrane helix</keyword>
<dbReference type="PANTHER" id="PTHR11101">
    <property type="entry name" value="PHOSPHATE TRANSPORTER"/>
    <property type="match status" value="1"/>
</dbReference>
<feature type="transmembrane region" description="Helical" evidence="7">
    <location>
        <begin position="569"/>
        <end position="591"/>
    </location>
</feature>
<dbReference type="InterPro" id="IPR010987">
    <property type="entry name" value="Glutathione-S-Trfase_C-like"/>
</dbReference>
<sequence>MAILDQYNYVFAIGTFFALLDVYNNGANDVANSWATSVSSKSISYRWAMVLGSCFEMLGALTVGARTADTIKNKIIPLDAFQGNAGVQMLAFTCALAAASSWVMWCTRHSAHVSSTYSLISAVAGVGVATVGASEVQWGWNGGQGLGAIFAGLGMAPAIAAGFGATIFMLIKVVVHMRKKPLPWSVYTAPLFFLIAGTICTLSIVYKGSPNLGLGKKPPGYIAAVTMGVGGGLFLLSALFFVPYINARVVKRDGTVKWYHVFMGPALWRRPAPTQEMNTATVPDYTHGHEADDNHSAETMISDRASDSDVEKSTHEKGLVAREAHGMAQQETTKQLQSEAQDRFHAKLRQKKGALGWAMRLLHDKPFGPGEIYELHNMKIAIMRIPAYVTVGALYGVNYDIHAAQAGVSGTPEGARMVRVYAAAEKYPNEVEYTYSFVQVVTACTASFAHGANDIGNAAGPWAAIYGAWTTGDAAKSKAPVETWQLAVLVMTLSIGLITYGFNIMKVMGNKITYHSPSRGCSMEMGAAITVLLFSQFKLPVSTSMCITGATVGVGLCNGTLKAVNFQRVGLLVFSWIMTIPIAGTLAGVLMGHKASIILEEIKEAYGTDYVFQSISIMENIQKEKWFTDLGPNGRIPVLVDHDNGKLSIMEGAAILSYLTRKYDPEHKFSFTKDPELSQCEQWVAWQHGGLGPMQGQANQQVPSTQHTVYVRLLMYTSSSFYRLAKERIPYPTQRYVGETERLYGILDSHLATRTWIVGDKYSIADIANFSWVNTAYFAGVQLHEFPNLNKWWERVNARPAVQKGIAVPSESQIVNQAYRKKVESDPEYKKKEDELAEICKKAKEQYNYKYSSP</sequence>
<keyword evidence="2 7" id="KW-0813">Transport</keyword>
<proteinExistence type="inferred from homology"/>
<dbReference type="PANTHER" id="PTHR11101:SF57">
    <property type="entry name" value="PHOSPHATE TRANSPORTER"/>
    <property type="match status" value="1"/>
</dbReference>
<dbReference type="Pfam" id="PF01384">
    <property type="entry name" value="PHO4"/>
    <property type="match status" value="1"/>
</dbReference>
<dbReference type="Proteomes" id="UP001310890">
    <property type="component" value="Unassembled WGS sequence"/>
</dbReference>
<dbReference type="GO" id="GO:0016020">
    <property type="term" value="C:membrane"/>
    <property type="evidence" value="ECO:0007669"/>
    <property type="project" value="UniProtKB-SubCell"/>
</dbReference>
<name>A0AAN7THY9_9PEZI</name>
<dbReference type="SFLD" id="SFLDS00019">
    <property type="entry name" value="Glutathione_Transferase_(cytos"/>
    <property type="match status" value="1"/>
</dbReference>
<dbReference type="Pfam" id="PF13409">
    <property type="entry name" value="GST_N_2"/>
    <property type="match status" value="1"/>
</dbReference>
<evidence type="ECO:0000256" key="7">
    <source>
        <dbReference type="RuleBase" id="RU363058"/>
    </source>
</evidence>
<feature type="transmembrane region" description="Helical" evidence="7">
    <location>
        <begin position="117"/>
        <end position="140"/>
    </location>
</feature>
<accession>A0AAN7THY9</accession>
<evidence type="ECO:0000256" key="1">
    <source>
        <dbReference type="ARBA" id="ARBA00004141"/>
    </source>
</evidence>
<comment type="function">
    <text evidence="7">Sodium-phosphate symporter.</text>
</comment>
<evidence type="ECO:0000259" key="8">
    <source>
        <dbReference type="PROSITE" id="PS50404"/>
    </source>
</evidence>
<reference evidence="10" key="1">
    <citation type="submission" date="2023-08" db="EMBL/GenBank/DDBJ databases">
        <title>Black Yeasts Isolated from many extreme environments.</title>
        <authorList>
            <person name="Coleine C."/>
            <person name="Stajich J.E."/>
            <person name="Selbmann L."/>
        </authorList>
    </citation>
    <scope>NUCLEOTIDE SEQUENCE</scope>
    <source>
        <strain evidence="10">CCFEE 5401</strain>
    </source>
</reference>